<protein>
    <submittedName>
        <fullName evidence="1">Uncharacterized protein</fullName>
    </submittedName>
</protein>
<dbReference type="Proteomes" id="UP000018208">
    <property type="component" value="Unassembled WGS sequence"/>
</dbReference>
<evidence type="ECO:0000313" key="2">
    <source>
        <dbReference type="Proteomes" id="UP000018208"/>
    </source>
</evidence>
<dbReference type="GeneID" id="94295188"/>
<accession>A0A9P8M0Q8</accession>
<dbReference type="EMBL" id="AUWU02000001">
    <property type="protein sequence ID" value="KAH0577811.1"/>
    <property type="molecule type" value="Genomic_DNA"/>
</dbReference>
<dbReference type="KEGG" id="ssao:94295188"/>
<sequence length="66" mass="7957">MQPEHILKMKFYVNKNHPNLQFQKIDSFNEIDDKIYLKAYFSDQITTTIFSKENSELRVEAFLLNE</sequence>
<gene>
    <name evidence="1" type="ORF">SS50377_21165</name>
</gene>
<proteinExistence type="predicted"/>
<keyword evidence="2" id="KW-1185">Reference proteome</keyword>
<evidence type="ECO:0000313" key="1">
    <source>
        <dbReference type="EMBL" id="KAH0577811.1"/>
    </source>
</evidence>
<organism evidence="1 2">
    <name type="scientific">Spironucleus salmonicida</name>
    <dbReference type="NCBI Taxonomy" id="348837"/>
    <lineage>
        <taxon>Eukaryota</taxon>
        <taxon>Metamonada</taxon>
        <taxon>Diplomonadida</taxon>
        <taxon>Hexamitidae</taxon>
        <taxon>Hexamitinae</taxon>
        <taxon>Spironucleus</taxon>
    </lineage>
</organism>
<comment type="caution">
    <text evidence="1">The sequence shown here is derived from an EMBL/GenBank/DDBJ whole genome shotgun (WGS) entry which is preliminary data.</text>
</comment>
<dbReference type="RefSeq" id="XP_067768584.1">
    <property type="nucleotide sequence ID" value="XM_067905102.1"/>
</dbReference>
<reference evidence="1 2" key="1">
    <citation type="journal article" date="2014" name="PLoS Genet.">
        <title>The Genome of Spironucleus salmonicida Highlights a Fish Pathogen Adapted to Fluctuating Environments.</title>
        <authorList>
            <person name="Xu F."/>
            <person name="Jerlstrom-Hultqvist J."/>
            <person name="Einarsson E."/>
            <person name="Astvaldsson A."/>
            <person name="Svard S.G."/>
            <person name="Andersson J.O."/>
        </authorList>
    </citation>
    <scope>NUCLEOTIDE SEQUENCE [LARGE SCALE GENOMIC DNA]</scope>
    <source>
        <strain evidence="1 2">ATCC 50377</strain>
    </source>
</reference>
<dbReference type="AlphaFoldDB" id="A0A9P8M0Q8"/>
<name>A0A9P8M0Q8_9EUKA</name>